<dbReference type="RefSeq" id="WP_244772811.1">
    <property type="nucleotide sequence ID" value="NZ_CP094929.1"/>
</dbReference>
<dbReference type="Gene3D" id="3.90.550.10">
    <property type="entry name" value="Spore Coat Polysaccharide Biosynthesis Protein SpsA, Chain A"/>
    <property type="match status" value="1"/>
</dbReference>
<evidence type="ECO:0000313" key="3">
    <source>
        <dbReference type="Proteomes" id="UP000829708"/>
    </source>
</evidence>
<evidence type="ECO:0000313" key="2">
    <source>
        <dbReference type="EMBL" id="UOM51445.1"/>
    </source>
</evidence>
<keyword evidence="3" id="KW-1185">Reference proteome</keyword>
<dbReference type="InterPro" id="IPR029044">
    <property type="entry name" value="Nucleotide-diphossugar_trans"/>
</dbReference>
<reference evidence="3" key="1">
    <citation type="journal article" date="2024" name="J Bioinform Genom">
        <title>Complete genome sequence of the type strain bacterium Sphaerochaeta associata GLS2t (VKM B-2742)t.</title>
        <authorList>
            <person name="Troshina O.Y."/>
            <person name="Tepeeva A.N."/>
            <person name="Arzamasceva V.O."/>
            <person name="Whitman W.B."/>
            <person name="Varghese N."/>
            <person name="Shapiro N."/>
            <person name="Woyke T."/>
            <person name="Kripides N.C."/>
            <person name="Vasilenko O.V."/>
        </authorList>
    </citation>
    <scope>NUCLEOTIDE SEQUENCE [LARGE SCALE GENOMIC DNA]</scope>
    <source>
        <strain evidence="3">GLS2T</strain>
    </source>
</reference>
<name>A0ABY4DBQ3_9SPIR</name>
<feature type="domain" description="Glycosyltransferase 2-like" evidence="1">
    <location>
        <begin position="28"/>
        <end position="159"/>
    </location>
</feature>
<dbReference type="SUPFAM" id="SSF53448">
    <property type="entry name" value="Nucleotide-diphospho-sugar transferases"/>
    <property type="match status" value="1"/>
</dbReference>
<accession>A0ABY4DBQ3</accession>
<proteinExistence type="predicted"/>
<organism evidence="2 3">
    <name type="scientific">Sphaerochaeta associata</name>
    <dbReference type="NCBI Taxonomy" id="1129264"/>
    <lineage>
        <taxon>Bacteria</taxon>
        <taxon>Pseudomonadati</taxon>
        <taxon>Spirochaetota</taxon>
        <taxon>Spirochaetia</taxon>
        <taxon>Spirochaetales</taxon>
        <taxon>Sphaerochaetaceae</taxon>
        <taxon>Sphaerochaeta</taxon>
    </lineage>
</organism>
<dbReference type="EMBL" id="CP094929">
    <property type="protein sequence ID" value="UOM51445.1"/>
    <property type="molecule type" value="Genomic_DNA"/>
</dbReference>
<gene>
    <name evidence="2" type="ORF">MUG09_01490</name>
</gene>
<dbReference type="PANTHER" id="PTHR22916">
    <property type="entry name" value="GLYCOSYLTRANSFERASE"/>
    <property type="match status" value="1"/>
</dbReference>
<protein>
    <submittedName>
        <fullName evidence="2">Glycosyltransferase family 2 protein</fullName>
    </submittedName>
</protein>
<dbReference type="Proteomes" id="UP000829708">
    <property type="component" value="Chromosome"/>
</dbReference>
<dbReference type="Pfam" id="PF00535">
    <property type="entry name" value="Glycos_transf_2"/>
    <property type="match status" value="1"/>
</dbReference>
<sequence>MTDMHINEQNLTEQVIKENWQSPDIQVSIVCTAYNHEPFIRDAIEGFLSQKTNFAFEIIIHDDASTDETPNIIMEYYPRFPGIIIPILQKENQYSKGTRIFSTFLNPIIRGKYIAHCEGDDYWIDPEKLQKQFDALEENQTCDICFHPAKALYPNGTSRIMCLHSKSKKKIFSIGDVILGGGGFMPTASLFYRKEIRTSVDAFFEKYGKFPVGDVMLQFLASRRGGALYLPMIGSVYRVRSLGSWSSRMMNDSNFAKEVQKKSILWNEKLNEFTSYEYNYYFRKKITRILLSYVTNPYMEKDERIYFLQNYSSYLDKTLKIRCKILFLLRYLKKFAKQSFSRYAR</sequence>
<dbReference type="CDD" id="cd00761">
    <property type="entry name" value="Glyco_tranf_GTA_type"/>
    <property type="match status" value="1"/>
</dbReference>
<dbReference type="PANTHER" id="PTHR22916:SF3">
    <property type="entry name" value="UDP-GLCNAC:BETAGAL BETA-1,3-N-ACETYLGLUCOSAMINYLTRANSFERASE-LIKE PROTEIN 1"/>
    <property type="match status" value="1"/>
</dbReference>
<evidence type="ECO:0000259" key="1">
    <source>
        <dbReference type="Pfam" id="PF00535"/>
    </source>
</evidence>
<dbReference type="InterPro" id="IPR001173">
    <property type="entry name" value="Glyco_trans_2-like"/>
</dbReference>